<proteinExistence type="predicted"/>
<reference evidence="4 5" key="1">
    <citation type="submission" date="2024-01" db="EMBL/GenBank/DDBJ databases">
        <title>The complete chloroplast genome sequence of Lithospermum erythrorhizon: insights into the phylogenetic relationship among Boraginaceae species and the maternal lineages of purple gromwells.</title>
        <authorList>
            <person name="Okada T."/>
            <person name="Watanabe K."/>
        </authorList>
    </citation>
    <scope>NUCLEOTIDE SEQUENCE [LARGE SCALE GENOMIC DNA]</scope>
</reference>
<accession>A0AAV3QA36</accession>
<feature type="compositionally biased region" description="Pro residues" evidence="3">
    <location>
        <begin position="397"/>
        <end position="407"/>
    </location>
</feature>
<evidence type="ECO:0000256" key="2">
    <source>
        <dbReference type="SAM" id="Coils"/>
    </source>
</evidence>
<feature type="region of interest" description="Disordered" evidence="3">
    <location>
        <begin position="25"/>
        <end position="46"/>
    </location>
</feature>
<evidence type="ECO:0000256" key="1">
    <source>
        <dbReference type="ARBA" id="ARBA00023054"/>
    </source>
</evidence>
<feature type="compositionally biased region" description="Pro residues" evidence="3">
    <location>
        <begin position="453"/>
        <end position="511"/>
    </location>
</feature>
<evidence type="ECO:0000313" key="4">
    <source>
        <dbReference type="EMBL" id="GAA0160051.1"/>
    </source>
</evidence>
<dbReference type="Proteomes" id="UP001454036">
    <property type="component" value="Unassembled WGS sequence"/>
</dbReference>
<feature type="compositionally biased region" description="Polar residues" evidence="3">
    <location>
        <begin position="355"/>
        <end position="379"/>
    </location>
</feature>
<feature type="region of interest" description="Disordered" evidence="3">
    <location>
        <begin position="352"/>
        <end position="515"/>
    </location>
</feature>
<comment type="caution">
    <text evidence="4">The sequence shown here is derived from an EMBL/GenBank/DDBJ whole genome shotgun (WGS) entry which is preliminary data.</text>
</comment>
<dbReference type="InterPro" id="IPR040265">
    <property type="entry name" value="CHUP1/IPGA1-like"/>
</dbReference>
<name>A0AAV3QA36_LITER</name>
<feature type="coiled-coil region" evidence="2">
    <location>
        <begin position="675"/>
        <end position="702"/>
    </location>
</feature>
<sequence>MMNSNSCFSIRPFFSRKKISCNTERNYPQENKSVDKSKNNKEMKGSTIHNSCGVAGNFIMMEELRTQISTLRDLLDFAPCPGSSQISELLMWSLKDLCRTYPLIKQSISLSELKYASISKVYDSFCTALKYLGDHWENGDEWMEKSKNMACNNFDINDLEELTLAILKDFNKVANGRLFDMMDEDEDDRSSFSSCGNASLSYSNSFNKSFLPGSPATPTSVLPERTRHSCDGAKINLSSPHLLPLRLQAVGKLNPIDIKQLSFHLFPHVPAQDPGSVIQSTQPDNETPNIQLQKGFIVKPAAEEANQCSESLMDTQKVDEKRLFPHTKNCNEDLTKPITLVSKNVNQENMDEVSSLASFSSPSKGDQHMSISSEGNQISGKVKPLSLSKSTTNPTFSLPPPPPPPPMSSSSIKATFEAPPRPPPLPSASSAIKATSVAPPPPPLPVGAQNRAPHPPPPPMGRKGLIPPPPPSPMVKGGPPPPPMGKGGPGAPPPPPPIGKGGPGTPPPPPGLAGRNLQVASKLKRSAQMGNLYRVVKGKVEGSSLKGKAKGKIGAQSGGKQQGMADALAEITKKSAYFRQIEEDVKNHAQAIKEMKVAINIFQTSDMTELLKFHKHVESHLEKLTDESQVLSRFEDFPAKKLEALRMSASLYSKLYAIEQTLKSWPIIPPVNQVLDKIETYFNKIKTEIEALERTKDEEAKKFKAHKITFDFRVLTRIKELMVDVSSGCMEQALKERREAKEKETIEDNGKKKGCGKMLWKAFQFAYRVYTFAGGHDDRADMLTRELAHEIETEPHHE</sequence>
<evidence type="ECO:0000313" key="5">
    <source>
        <dbReference type="Proteomes" id="UP001454036"/>
    </source>
</evidence>
<dbReference type="AlphaFoldDB" id="A0AAV3QA36"/>
<keyword evidence="1 2" id="KW-0175">Coiled coil</keyword>
<dbReference type="PANTHER" id="PTHR31342">
    <property type="entry name" value="PROTEIN CHUP1, CHLOROPLASTIC"/>
    <property type="match status" value="1"/>
</dbReference>
<feature type="compositionally biased region" description="Basic and acidic residues" evidence="3">
    <location>
        <begin position="32"/>
        <end position="44"/>
    </location>
</feature>
<organism evidence="4 5">
    <name type="scientific">Lithospermum erythrorhizon</name>
    <name type="common">Purple gromwell</name>
    <name type="synonym">Lithospermum officinale var. erythrorhizon</name>
    <dbReference type="NCBI Taxonomy" id="34254"/>
    <lineage>
        <taxon>Eukaryota</taxon>
        <taxon>Viridiplantae</taxon>
        <taxon>Streptophyta</taxon>
        <taxon>Embryophyta</taxon>
        <taxon>Tracheophyta</taxon>
        <taxon>Spermatophyta</taxon>
        <taxon>Magnoliopsida</taxon>
        <taxon>eudicotyledons</taxon>
        <taxon>Gunneridae</taxon>
        <taxon>Pentapetalae</taxon>
        <taxon>asterids</taxon>
        <taxon>lamiids</taxon>
        <taxon>Boraginales</taxon>
        <taxon>Boraginaceae</taxon>
        <taxon>Boraginoideae</taxon>
        <taxon>Lithospermeae</taxon>
        <taxon>Lithospermum</taxon>
    </lineage>
</organism>
<dbReference type="PANTHER" id="PTHR31342:SF16">
    <property type="entry name" value="TALIN_MIDDLE DOMAIN-CONTAINING PROTEIN"/>
    <property type="match status" value="1"/>
</dbReference>
<keyword evidence="5" id="KW-1185">Reference proteome</keyword>
<protein>
    <submittedName>
        <fullName evidence="4">Non-motor actin binding protein</fullName>
    </submittedName>
</protein>
<dbReference type="EMBL" id="BAABME010003763">
    <property type="protein sequence ID" value="GAA0160051.1"/>
    <property type="molecule type" value="Genomic_DNA"/>
</dbReference>
<gene>
    <name evidence="4" type="ORF">LIER_16695</name>
</gene>
<evidence type="ECO:0000256" key="3">
    <source>
        <dbReference type="SAM" id="MobiDB-lite"/>
    </source>
</evidence>